<evidence type="ECO:0000313" key="12">
    <source>
        <dbReference type="Proteomes" id="UP000659496"/>
    </source>
</evidence>
<evidence type="ECO:0000313" key="11">
    <source>
        <dbReference type="EMBL" id="MBD7907643.1"/>
    </source>
</evidence>
<evidence type="ECO:0000256" key="7">
    <source>
        <dbReference type="ARBA" id="ARBA00022989"/>
    </source>
</evidence>
<evidence type="ECO:0000256" key="8">
    <source>
        <dbReference type="ARBA" id="ARBA00023065"/>
    </source>
</evidence>
<keyword evidence="4" id="KW-0633">Potassium transport</keyword>
<comment type="caution">
    <text evidence="11">The sequence shown here is derived from an EMBL/GenBank/DDBJ whole genome shotgun (WGS) entry which is preliminary data.</text>
</comment>
<evidence type="ECO:0000256" key="6">
    <source>
        <dbReference type="ARBA" id="ARBA00022958"/>
    </source>
</evidence>
<comment type="subcellular location">
    <subcellularLocation>
        <location evidence="1">Cell membrane</location>
        <topology evidence="1">Multi-pass membrane protein</topology>
    </subcellularLocation>
</comment>
<evidence type="ECO:0000256" key="4">
    <source>
        <dbReference type="ARBA" id="ARBA00022538"/>
    </source>
</evidence>
<evidence type="ECO:0000256" key="9">
    <source>
        <dbReference type="ARBA" id="ARBA00023136"/>
    </source>
</evidence>
<feature type="transmembrane region" description="Helical" evidence="10">
    <location>
        <begin position="349"/>
        <end position="369"/>
    </location>
</feature>
<accession>A0ABR8PHJ4</accession>
<feature type="transmembrane region" description="Helical" evidence="10">
    <location>
        <begin position="375"/>
        <end position="393"/>
    </location>
</feature>
<sequence>MYVSFIRKKRRVTPPILIAGSFLITIFIGTLLLKLPFATTIPITWTNALFTATSATTVTGLSVFDIGSTLTLFGEIVLLTLIQIGGVGLMAFAVAILMILGRKVGMKNRIFLQESFSQQSLGGTVRFLRSILIFVFVTEGLAFIILSFFWVPEFGLKQGLYYSLFHVISAFNNAGFSLFPDNLMGFAGDFPVTLILSSLFIIGGLGFTVVMEVIAKQSPKQWSLHTKIMLAGTLTVNLIATFLLFVLEYHNMKTIGSMSIGDKVLTSYFQAVTPRTAGFNMVAMGDMENSSLLLTLLLMFIGGGSASTASGIKLTTFIVIVVATLAYFRGMTEPHLFKRTIKSEIIFRSLAIAAVSSMLVFTAFFLLTITETLPFLPLLLETMSAFGTVGLSVGITGNLSPIGEWILCAVMFLGRIGPLTLFFLLIRPKKESFKYSYDRVHTG</sequence>
<feature type="transmembrane region" description="Helical" evidence="10">
    <location>
        <begin position="131"/>
        <end position="151"/>
    </location>
</feature>
<dbReference type="Pfam" id="PF02386">
    <property type="entry name" value="TrkH"/>
    <property type="match status" value="1"/>
</dbReference>
<evidence type="ECO:0000256" key="2">
    <source>
        <dbReference type="ARBA" id="ARBA00022448"/>
    </source>
</evidence>
<dbReference type="InterPro" id="IPR003445">
    <property type="entry name" value="Cat_transpt"/>
</dbReference>
<keyword evidence="9 10" id="KW-0472">Membrane</keyword>
<keyword evidence="12" id="KW-1185">Reference proteome</keyword>
<feature type="transmembrane region" description="Helical" evidence="10">
    <location>
        <begin position="45"/>
        <end position="64"/>
    </location>
</feature>
<evidence type="ECO:0000256" key="10">
    <source>
        <dbReference type="SAM" id="Phobius"/>
    </source>
</evidence>
<dbReference type="PANTHER" id="PTHR32024">
    <property type="entry name" value="TRK SYSTEM POTASSIUM UPTAKE PROTEIN TRKG-RELATED"/>
    <property type="match status" value="1"/>
</dbReference>
<dbReference type="InterPro" id="IPR004772">
    <property type="entry name" value="TrkH"/>
</dbReference>
<keyword evidence="8" id="KW-0406">Ion transport</keyword>
<organism evidence="11 12">
    <name type="scientific">Sporosarcina gallistercoris</name>
    <dbReference type="NCBI Taxonomy" id="2762245"/>
    <lineage>
        <taxon>Bacteria</taxon>
        <taxon>Bacillati</taxon>
        <taxon>Bacillota</taxon>
        <taxon>Bacilli</taxon>
        <taxon>Bacillales</taxon>
        <taxon>Caryophanaceae</taxon>
        <taxon>Sporosarcina</taxon>
    </lineage>
</organism>
<dbReference type="NCBIfam" id="TIGR00933">
    <property type="entry name" value="2a38"/>
    <property type="match status" value="1"/>
</dbReference>
<evidence type="ECO:0000256" key="1">
    <source>
        <dbReference type="ARBA" id="ARBA00004651"/>
    </source>
</evidence>
<evidence type="ECO:0000256" key="5">
    <source>
        <dbReference type="ARBA" id="ARBA00022692"/>
    </source>
</evidence>
<evidence type="ECO:0000256" key="3">
    <source>
        <dbReference type="ARBA" id="ARBA00022475"/>
    </source>
</evidence>
<feature type="transmembrane region" description="Helical" evidence="10">
    <location>
        <begin position="227"/>
        <end position="247"/>
    </location>
</feature>
<proteinExistence type="predicted"/>
<feature type="transmembrane region" description="Helical" evidence="10">
    <location>
        <begin position="192"/>
        <end position="215"/>
    </location>
</feature>
<dbReference type="PANTHER" id="PTHR32024:SF1">
    <property type="entry name" value="KTR SYSTEM POTASSIUM UPTAKE PROTEIN B"/>
    <property type="match status" value="1"/>
</dbReference>
<keyword evidence="6" id="KW-0630">Potassium</keyword>
<keyword evidence="2" id="KW-0813">Transport</keyword>
<dbReference type="EMBL" id="JACSQY010000002">
    <property type="protein sequence ID" value="MBD7907643.1"/>
    <property type="molecule type" value="Genomic_DNA"/>
</dbReference>
<keyword evidence="3" id="KW-1003">Cell membrane</keyword>
<feature type="transmembrane region" description="Helical" evidence="10">
    <location>
        <begin position="160"/>
        <end position="180"/>
    </location>
</feature>
<dbReference type="Proteomes" id="UP000659496">
    <property type="component" value="Unassembled WGS sequence"/>
</dbReference>
<protein>
    <submittedName>
        <fullName evidence="11">Ktr system potassium transporter B</fullName>
    </submittedName>
</protein>
<feature type="transmembrane region" description="Helical" evidence="10">
    <location>
        <begin position="296"/>
        <end position="328"/>
    </location>
</feature>
<name>A0ABR8PHJ4_9BACL</name>
<reference evidence="11 12" key="1">
    <citation type="submission" date="2020-08" db="EMBL/GenBank/DDBJ databases">
        <title>A Genomic Blueprint of the Chicken Gut Microbiome.</title>
        <authorList>
            <person name="Gilroy R."/>
            <person name="Ravi A."/>
            <person name="Getino M."/>
            <person name="Pursley I."/>
            <person name="Horton D.L."/>
            <person name="Alikhan N.-F."/>
            <person name="Baker D."/>
            <person name="Gharbi K."/>
            <person name="Hall N."/>
            <person name="Watson M."/>
            <person name="Adriaenssens E.M."/>
            <person name="Foster-Nyarko E."/>
            <person name="Jarju S."/>
            <person name="Secka A."/>
            <person name="Antonio M."/>
            <person name="Oren A."/>
            <person name="Chaudhuri R."/>
            <person name="La Ragione R.M."/>
            <person name="Hildebrand F."/>
            <person name="Pallen M.J."/>
        </authorList>
    </citation>
    <scope>NUCLEOTIDE SEQUENCE [LARGE SCALE GENOMIC DNA]</scope>
    <source>
        <strain evidence="11 12">Sa3CUA8</strain>
    </source>
</reference>
<keyword evidence="7 10" id="KW-1133">Transmembrane helix</keyword>
<feature type="transmembrane region" description="Helical" evidence="10">
    <location>
        <begin position="12"/>
        <end position="33"/>
    </location>
</feature>
<feature type="transmembrane region" description="Helical" evidence="10">
    <location>
        <begin position="405"/>
        <end position="426"/>
    </location>
</feature>
<gene>
    <name evidence="11" type="ORF">H9659_04750</name>
</gene>
<keyword evidence="5 10" id="KW-0812">Transmembrane</keyword>
<feature type="transmembrane region" description="Helical" evidence="10">
    <location>
        <begin position="76"/>
        <end position="100"/>
    </location>
</feature>